<dbReference type="AlphaFoldDB" id="A0AAE2MNK0"/>
<comment type="caution">
    <text evidence="1">The sequence shown here is derived from an EMBL/GenBank/DDBJ whole genome shotgun (WGS) entry which is preliminary data.</text>
</comment>
<sequence length="116" mass="12623">MIGDALLVEAIRDKPGNCAIAFFRTLAAQACKATLRAKVISSSVDLCGCRGEMTGFSLHLDISSTDLPVEQCPEPRLRPLLLAGLLSHEYPAFCKILNASILLLKKQAKLTELRLK</sequence>
<evidence type="ECO:0000313" key="1">
    <source>
        <dbReference type="EMBL" id="MBB4292054.1"/>
    </source>
</evidence>
<reference evidence="1 2" key="1">
    <citation type="submission" date="2020-08" db="EMBL/GenBank/DDBJ databases">
        <title>Genomic Encyclopedia of Type Strains, Phase IV (KMG-V): Genome sequencing to study the core and pangenomes of soil and plant-associated prokaryotes.</title>
        <authorList>
            <person name="Whitman W."/>
        </authorList>
    </citation>
    <scope>NUCLEOTIDE SEQUENCE [LARGE SCALE GENOMIC DNA]</scope>
    <source>
        <strain evidence="1 2">SEMIA 415</strain>
    </source>
</reference>
<gene>
    <name evidence="1" type="ORF">GGE16_004130</name>
</gene>
<accession>A0AAE2MNK0</accession>
<protein>
    <submittedName>
        <fullName evidence="1">Uncharacterized protein</fullName>
    </submittedName>
</protein>
<dbReference type="RefSeq" id="WP_183609082.1">
    <property type="nucleotide sequence ID" value="NZ_JACHAZ010000004.1"/>
</dbReference>
<name>A0AAE2MNK0_RHILE</name>
<organism evidence="1 2">
    <name type="scientific">Rhizobium leguminosarum</name>
    <dbReference type="NCBI Taxonomy" id="384"/>
    <lineage>
        <taxon>Bacteria</taxon>
        <taxon>Pseudomonadati</taxon>
        <taxon>Pseudomonadota</taxon>
        <taxon>Alphaproteobacteria</taxon>
        <taxon>Hyphomicrobiales</taxon>
        <taxon>Rhizobiaceae</taxon>
        <taxon>Rhizobium/Agrobacterium group</taxon>
        <taxon>Rhizobium</taxon>
    </lineage>
</organism>
<dbReference type="EMBL" id="JACIGO010000005">
    <property type="protein sequence ID" value="MBB4292054.1"/>
    <property type="molecule type" value="Genomic_DNA"/>
</dbReference>
<evidence type="ECO:0000313" key="2">
    <source>
        <dbReference type="Proteomes" id="UP000538507"/>
    </source>
</evidence>
<proteinExistence type="predicted"/>
<dbReference type="Proteomes" id="UP000538507">
    <property type="component" value="Unassembled WGS sequence"/>
</dbReference>